<evidence type="ECO:0000259" key="14">
    <source>
        <dbReference type="Pfam" id="PF00745"/>
    </source>
</evidence>
<dbReference type="PROSITE" id="PS00747">
    <property type="entry name" value="GLUTR"/>
    <property type="match status" value="1"/>
</dbReference>
<dbReference type="CDD" id="cd05213">
    <property type="entry name" value="NAD_bind_Glutamyl_tRNA_reduct"/>
    <property type="match status" value="1"/>
</dbReference>
<dbReference type="SUPFAM" id="SSF51735">
    <property type="entry name" value="NAD(P)-binding Rossmann-fold domains"/>
    <property type="match status" value="1"/>
</dbReference>
<sequence length="443" mass="45717">MSVLVVGLSHKSAPVSVLERAAVSGDTLGKLLHDVARTPDIAETFVISTCNRVEVYAEVDRFHGGVAGVCELLSRYSGIPPHELTSSLYVHYEDRAVQHLLAVSSGLESMVVGEDQILGQVRSALKLAGEQGTLGRSLRDLGRLALRTGKRARAETGIDRLGQSLVSVGLELAAGTGQLSGHGVLIVGAGAMSGLAVATVARSGPASVTIANRTRAKAERLASGVDGAVADFADLPAAIAAADLVISCTGAAGLVITVPEVKKALEARAPRRPLVFLDLAMPRDVAPEVAGLPGVSLIDMDTLRGSAGSADAAEVAAVRAIVEEEYAVYGSAVRAARVTPTVVALRAKAATVVDAELARLAGRLAEEGVSGHALEEMAQTVRRVVDKLLHAPTVRVKELASSPDGEEYAAALRVLFDLDPRTVDAVTRAELESPGSIGGPSSP</sequence>
<dbReference type="InterPro" id="IPR036291">
    <property type="entry name" value="NAD(P)-bd_dom_sf"/>
</dbReference>
<dbReference type="GO" id="GO:0050661">
    <property type="term" value="F:NADP binding"/>
    <property type="evidence" value="ECO:0007669"/>
    <property type="project" value="InterPro"/>
</dbReference>
<dbReference type="Proteomes" id="UP000460272">
    <property type="component" value="Unassembled WGS sequence"/>
</dbReference>
<evidence type="ECO:0000256" key="3">
    <source>
        <dbReference type="ARBA" id="ARBA00012970"/>
    </source>
</evidence>
<dbReference type="SUPFAM" id="SSF69075">
    <property type="entry name" value="Glutamyl tRNA-reductase dimerization domain"/>
    <property type="match status" value="1"/>
</dbReference>
<comment type="similarity">
    <text evidence="2 8 13">Belongs to the glutamyl-tRNA reductase family.</text>
</comment>
<dbReference type="InterPro" id="IPR036343">
    <property type="entry name" value="GluRdtase_N_sf"/>
</dbReference>
<feature type="binding site" evidence="8 11">
    <location>
        <begin position="188"/>
        <end position="193"/>
    </location>
    <ligand>
        <name>NADP(+)</name>
        <dbReference type="ChEBI" id="CHEBI:58349"/>
    </ligand>
</feature>
<dbReference type="PANTHER" id="PTHR43013">
    <property type="entry name" value="GLUTAMYL-TRNA REDUCTASE"/>
    <property type="match status" value="1"/>
</dbReference>
<comment type="subunit">
    <text evidence="8">Homodimer.</text>
</comment>
<keyword evidence="6 8" id="KW-0627">Porphyrin biosynthesis</keyword>
<dbReference type="AlphaFoldDB" id="A0A6P2BTS2"/>
<accession>A0A6P2BTS2</accession>
<feature type="domain" description="Glutamyl-tRNA reductase N-terminal" evidence="16">
    <location>
        <begin position="6"/>
        <end position="156"/>
    </location>
</feature>
<feature type="domain" description="Tetrapyrrole biosynthesis glutamyl-tRNA reductase dimerisation" evidence="14">
    <location>
        <begin position="318"/>
        <end position="418"/>
    </location>
</feature>
<organism evidence="17 18">
    <name type="scientific">Trebonia kvetii</name>
    <dbReference type="NCBI Taxonomy" id="2480626"/>
    <lineage>
        <taxon>Bacteria</taxon>
        <taxon>Bacillati</taxon>
        <taxon>Actinomycetota</taxon>
        <taxon>Actinomycetes</taxon>
        <taxon>Streptosporangiales</taxon>
        <taxon>Treboniaceae</taxon>
        <taxon>Trebonia</taxon>
    </lineage>
</organism>
<dbReference type="GO" id="GO:0008883">
    <property type="term" value="F:glutamyl-tRNA reductase activity"/>
    <property type="evidence" value="ECO:0007669"/>
    <property type="project" value="UniProtKB-UniRule"/>
</dbReference>
<dbReference type="InterPro" id="IPR015896">
    <property type="entry name" value="4pyrrol_synth_GluRdtase_dimer"/>
</dbReference>
<comment type="catalytic activity">
    <reaction evidence="7 8 13">
        <text>(S)-4-amino-5-oxopentanoate + tRNA(Glu) + NADP(+) = L-glutamyl-tRNA(Glu) + NADPH + H(+)</text>
        <dbReference type="Rhea" id="RHEA:12344"/>
        <dbReference type="Rhea" id="RHEA-COMP:9663"/>
        <dbReference type="Rhea" id="RHEA-COMP:9680"/>
        <dbReference type="ChEBI" id="CHEBI:15378"/>
        <dbReference type="ChEBI" id="CHEBI:57501"/>
        <dbReference type="ChEBI" id="CHEBI:57783"/>
        <dbReference type="ChEBI" id="CHEBI:58349"/>
        <dbReference type="ChEBI" id="CHEBI:78442"/>
        <dbReference type="ChEBI" id="CHEBI:78520"/>
        <dbReference type="EC" id="1.2.1.70"/>
    </reaction>
</comment>
<evidence type="ECO:0000256" key="6">
    <source>
        <dbReference type="ARBA" id="ARBA00023244"/>
    </source>
</evidence>
<dbReference type="GO" id="GO:0019353">
    <property type="term" value="P:protoporphyrinogen IX biosynthetic process from glutamate"/>
    <property type="evidence" value="ECO:0007669"/>
    <property type="project" value="TreeGrafter"/>
</dbReference>
<evidence type="ECO:0000259" key="16">
    <source>
        <dbReference type="Pfam" id="PF05201"/>
    </source>
</evidence>
<dbReference type="InterPro" id="IPR000343">
    <property type="entry name" value="4pyrrol_synth_GluRdtase"/>
</dbReference>
<dbReference type="InterPro" id="IPR006151">
    <property type="entry name" value="Shikm_DH/Glu-tRNA_Rdtase"/>
</dbReference>
<dbReference type="InterPro" id="IPR015895">
    <property type="entry name" value="4pyrrol_synth_GluRdtase_N"/>
</dbReference>
<evidence type="ECO:0000313" key="17">
    <source>
        <dbReference type="EMBL" id="TVZ01495.1"/>
    </source>
</evidence>
<evidence type="ECO:0000256" key="4">
    <source>
        <dbReference type="ARBA" id="ARBA00022857"/>
    </source>
</evidence>
<reference evidence="17 18" key="1">
    <citation type="submission" date="2018-11" db="EMBL/GenBank/DDBJ databases">
        <title>Trebonia kvetii gen.nov., sp.nov., a novel acidophilic actinobacterium, and proposal of the new actinobacterial family Treboniaceae fam. nov.</title>
        <authorList>
            <person name="Rapoport D."/>
            <person name="Sagova-Mareckova M."/>
            <person name="Sedlacek I."/>
            <person name="Provaznik J."/>
            <person name="Kralova S."/>
            <person name="Pavlinic D."/>
            <person name="Benes V."/>
            <person name="Kopecky J."/>
        </authorList>
    </citation>
    <scope>NUCLEOTIDE SEQUENCE [LARGE SCALE GENOMIC DNA]</scope>
    <source>
        <strain evidence="17 18">15Tr583</strain>
    </source>
</reference>
<dbReference type="HAMAP" id="MF_00087">
    <property type="entry name" value="Glu_tRNA_reductase"/>
    <property type="match status" value="1"/>
</dbReference>
<dbReference type="Pfam" id="PF00745">
    <property type="entry name" value="GlutR_dimer"/>
    <property type="match status" value="1"/>
</dbReference>
<evidence type="ECO:0000256" key="5">
    <source>
        <dbReference type="ARBA" id="ARBA00023002"/>
    </source>
</evidence>
<comment type="function">
    <text evidence="8">Catalyzes the NADPH-dependent reduction of glutamyl-tRNA(Glu) to glutamate 1-semialdehyde (GSA).</text>
</comment>
<comment type="miscellaneous">
    <text evidence="8">During catalysis, the active site Cys acts as a nucleophile attacking the alpha-carbonyl group of tRNA-bound glutamate with the formation of a thioester intermediate between enzyme and glutamate, and the concomitant release of tRNA(Glu). The thioester intermediate is finally reduced by direct hydride transfer from NADPH, to form the product GSA.</text>
</comment>
<dbReference type="RefSeq" id="WP_145858142.1">
    <property type="nucleotide sequence ID" value="NZ_RPFW01000006.1"/>
</dbReference>
<keyword evidence="5 8" id="KW-0560">Oxidoreductase</keyword>
<dbReference type="Gene3D" id="3.30.460.30">
    <property type="entry name" value="Glutamyl-tRNA reductase, N-terminal domain"/>
    <property type="match status" value="1"/>
</dbReference>
<comment type="pathway">
    <text evidence="1 8 13">Porphyrin-containing compound metabolism; protoporphyrin-IX biosynthesis; 5-aminolevulinate from L-glutamyl-tRNA(Glu): step 1/2.</text>
</comment>
<feature type="binding site" evidence="8 10">
    <location>
        <begin position="49"/>
        <end position="52"/>
    </location>
    <ligand>
        <name>substrate</name>
    </ligand>
</feature>
<dbReference type="SUPFAM" id="SSF69742">
    <property type="entry name" value="Glutamyl tRNA-reductase catalytic, N-terminal domain"/>
    <property type="match status" value="1"/>
</dbReference>
<evidence type="ECO:0000256" key="7">
    <source>
        <dbReference type="ARBA" id="ARBA00047464"/>
    </source>
</evidence>
<evidence type="ECO:0000256" key="10">
    <source>
        <dbReference type="PIRSR" id="PIRSR000445-2"/>
    </source>
</evidence>
<evidence type="ECO:0000313" key="18">
    <source>
        <dbReference type="Proteomes" id="UP000460272"/>
    </source>
</evidence>
<dbReference type="FunFam" id="3.30.460.30:FF:000001">
    <property type="entry name" value="Glutamyl-tRNA reductase"/>
    <property type="match status" value="1"/>
</dbReference>
<evidence type="ECO:0000256" key="9">
    <source>
        <dbReference type="PIRSR" id="PIRSR000445-1"/>
    </source>
</evidence>
<evidence type="ECO:0000256" key="8">
    <source>
        <dbReference type="HAMAP-Rule" id="MF_00087"/>
    </source>
</evidence>
<evidence type="ECO:0000259" key="15">
    <source>
        <dbReference type="Pfam" id="PF01488"/>
    </source>
</evidence>
<dbReference type="PANTHER" id="PTHR43013:SF1">
    <property type="entry name" value="GLUTAMYL-TRNA REDUCTASE"/>
    <property type="match status" value="1"/>
</dbReference>
<proteinExistence type="inferred from homology"/>
<dbReference type="InterPro" id="IPR018214">
    <property type="entry name" value="GluRdtase_CS"/>
</dbReference>
<dbReference type="UniPathway" id="UPA00251">
    <property type="reaction ID" value="UER00316"/>
</dbReference>
<evidence type="ECO:0000256" key="11">
    <source>
        <dbReference type="PIRSR" id="PIRSR000445-3"/>
    </source>
</evidence>
<dbReference type="Pfam" id="PF05201">
    <property type="entry name" value="GlutR_N"/>
    <property type="match status" value="1"/>
</dbReference>
<dbReference type="InterPro" id="IPR036453">
    <property type="entry name" value="GluRdtase_dimer_dom_sf"/>
</dbReference>
<gene>
    <name evidence="8" type="primary">hemA</name>
    <name evidence="17" type="ORF">EAS64_28720</name>
</gene>
<evidence type="ECO:0000256" key="12">
    <source>
        <dbReference type="PIRSR" id="PIRSR000445-4"/>
    </source>
</evidence>
<feature type="active site" description="Nucleophile" evidence="8 9">
    <location>
        <position position="50"/>
    </location>
</feature>
<dbReference type="EMBL" id="RPFW01000006">
    <property type="protein sequence ID" value="TVZ01495.1"/>
    <property type="molecule type" value="Genomic_DNA"/>
</dbReference>
<dbReference type="NCBIfam" id="NF000744">
    <property type="entry name" value="PRK00045.1-3"/>
    <property type="match status" value="1"/>
</dbReference>
<comment type="caution">
    <text evidence="17">The sequence shown here is derived from an EMBL/GenBank/DDBJ whole genome shotgun (WGS) entry which is preliminary data.</text>
</comment>
<evidence type="ECO:0000256" key="1">
    <source>
        <dbReference type="ARBA" id="ARBA00005059"/>
    </source>
</evidence>
<dbReference type="NCBIfam" id="TIGR01035">
    <property type="entry name" value="hemA"/>
    <property type="match status" value="1"/>
</dbReference>
<dbReference type="PIRSF" id="PIRSF000445">
    <property type="entry name" value="4pyrrol_synth_GluRdtase"/>
    <property type="match status" value="1"/>
</dbReference>
<comment type="domain">
    <text evidence="8">Possesses an unusual extended V-shaped dimeric structure with each monomer consisting of three distinct domains arranged along a curved 'spinal' alpha-helix. The N-terminal catalytic domain specifically recognizes the glutamate moiety of the substrate. The second domain is the NADPH-binding domain, and the third C-terminal domain is responsible for dimerization.</text>
</comment>
<feature type="domain" description="Quinate/shikimate 5-dehydrogenase/glutamyl-tRNA reductase" evidence="15">
    <location>
        <begin position="177"/>
        <end position="304"/>
    </location>
</feature>
<dbReference type="Gene3D" id="3.40.50.720">
    <property type="entry name" value="NAD(P)-binding Rossmann-like Domain"/>
    <property type="match status" value="1"/>
</dbReference>
<keyword evidence="4 8" id="KW-0521">NADP</keyword>
<feature type="binding site" evidence="8 10">
    <location>
        <position position="120"/>
    </location>
    <ligand>
        <name>substrate</name>
    </ligand>
</feature>
<dbReference type="EC" id="1.2.1.70" evidence="3 8"/>
<dbReference type="Pfam" id="PF01488">
    <property type="entry name" value="Shikimate_DH"/>
    <property type="match status" value="1"/>
</dbReference>
<protein>
    <recommendedName>
        <fullName evidence="3 8">Glutamyl-tRNA reductase</fullName>
        <shortName evidence="8">GluTR</shortName>
        <ecNumber evidence="3 8">1.2.1.70</ecNumber>
    </recommendedName>
</protein>
<evidence type="ECO:0000256" key="13">
    <source>
        <dbReference type="RuleBase" id="RU000584"/>
    </source>
</evidence>
<keyword evidence="18" id="KW-1185">Reference proteome</keyword>
<feature type="site" description="Important for activity" evidence="8 12">
    <location>
        <position position="99"/>
    </location>
</feature>
<feature type="binding site" evidence="8 10">
    <location>
        <begin position="114"/>
        <end position="116"/>
    </location>
    <ligand>
        <name>substrate</name>
    </ligand>
</feature>
<evidence type="ECO:0000256" key="2">
    <source>
        <dbReference type="ARBA" id="ARBA00005916"/>
    </source>
</evidence>
<feature type="binding site" evidence="8 10">
    <location>
        <position position="109"/>
    </location>
    <ligand>
        <name>substrate</name>
    </ligand>
</feature>
<name>A0A6P2BTS2_9ACTN</name>
<dbReference type="OrthoDB" id="110209at2"/>